<feature type="transmembrane region" description="Helical" evidence="3">
    <location>
        <begin position="93"/>
        <end position="114"/>
    </location>
</feature>
<dbReference type="GO" id="GO:0016301">
    <property type="term" value="F:kinase activity"/>
    <property type="evidence" value="ECO:0007669"/>
    <property type="project" value="InterPro"/>
</dbReference>
<name>A0A919MZ24_9ACTN</name>
<feature type="transmembrane region" description="Helical" evidence="3">
    <location>
        <begin position="41"/>
        <end position="62"/>
    </location>
</feature>
<reference evidence="5" key="1">
    <citation type="submission" date="2021-01" db="EMBL/GenBank/DDBJ databases">
        <title>Whole genome shotgun sequence of Actinoplanes rishiriensis NBRC 108556.</title>
        <authorList>
            <person name="Komaki H."/>
            <person name="Tamura T."/>
        </authorList>
    </citation>
    <scope>NUCLEOTIDE SEQUENCE</scope>
    <source>
        <strain evidence="5">NBRC 108556</strain>
    </source>
</reference>
<feature type="transmembrane region" description="Helical" evidence="3">
    <location>
        <begin position="15"/>
        <end position="35"/>
    </location>
</feature>
<keyword evidence="3" id="KW-1133">Transmembrane helix</keyword>
<dbReference type="PANTHER" id="PTHR12358">
    <property type="entry name" value="SPHINGOSINE KINASE"/>
    <property type="match status" value="1"/>
</dbReference>
<evidence type="ECO:0000256" key="3">
    <source>
        <dbReference type="SAM" id="Phobius"/>
    </source>
</evidence>
<dbReference type="SMART" id="SM00046">
    <property type="entry name" value="DAGKc"/>
    <property type="match status" value="1"/>
</dbReference>
<dbReference type="PANTHER" id="PTHR12358:SF54">
    <property type="entry name" value="SPHINGOSINE KINASE RELATED PROTEIN"/>
    <property type="match status" value="1"/>
</dbReference>
<proteinExistence type="inferred from homology"/>
<dbReference type="RefSeq" id="WP_239163439.1">
    <property type="nucleotide sequence ID" value="NZ_BOMV01000089.1"/>
</dbReference>
<dbReference type="InterPro" id="IPR016064">
    <property type="entry name" value="NAD/diacylglycerol_kinase_sf"/>
</dbReference>
<evidence type="ECO:0000313" key="6">
    <source>
        <dbReference type="Proteomes" id="UP000636960"/>
    </source>
</evidence>
<comment type="cofactor">
    <cofactor evidence="1">
        <name>Mg(2+)</name>
        <dbReference type="ChEBI" id="CHEBI:18420"/>
    </cofactor>
</comment>
<gene>
    <name evidence="5" type="ORF">Ari01nite_81390</name>
</gene>
<evidence type="ECO:0000313" key="5">
    <source>
        <dbReference type="EMBL" id="GIF00675.1"/>
    </source>
</evidence>
<dbReference type="Gene3D" id="2.60.200.40">
    <property type="match status" value="1"/>
</dbReference>
<dbReference type="Gene3D" id="3.40.50.10330">
    <property type="entry name" value="Probable inorganic polyphosphate/atp-NAD kinase, domain 1"/>
    <property type="match status" value="1"/>
</dbReference>
<dbReference type="SUPFAM" id="SSF111331">
    <property type="entry name" value="NAD kinase/diacylglycerol kinase-like"/>
    <property type="match status" value="1"/>
</dbReference>
<comment type="similarity">
    <text evidence="2">Belongs to the diacylglycerol/lipid kinase family.</text>
</comment>
<dbReference type="InterPro" id="IPR001206">
    <property type="entry name" value="Diacylglycerol_kinase_cat_dom"/>
</dbReference>
<dbReference type="InterPro" id="IPR050187">
    <property type="entry name" value="Lipid_Phosphate_FormReg"/>
</dbReference>
<feature type="domain" description="DAGKc" evidence="4">
    <location>
        <begin position="126"/>
        <end position="253"/>
    </location>
</feature>
<dbReference type="InterPro" id="IPR017438">
    <property type="entry name" value="ATP-NAD_kinase_N"/>
</dbReference>
<dbReference type="AlphaFoldDB" id="A0A919MZ24"/>
<dbReference type="PROSITE" id="PS50146">
    <property type="entry name" value="DAGK"/>
    <property type="match status" value="1"/>
</dbReference>
<evidence type="ECO:0000259" key="4">
    <source>
        <dbReference type="PROSITE" id="PS50146"/>
    </source>
</evidence>
<feature type="transmembrane region" description="Helical" evidence="3">
    <location>
        <begin position="67"/>
        <end position="87"/>
    </location>
</feature>
<sequence>MDELHPVAYSSGRRWLARLAFLAAVAAVVLVLAVAGVRASVVLLLVAAGGTVAMLAGVWWFLSHRGLVRWLAAVVVVAVPITVGVLYARASLIWVVVVFVLLWLLMVGAGRAALAGVNKPREYPTPAPRRAFLIMNPRSGGGKVERFGLVAKAHSLGAEVLVISGPTDVAEVARHAVRNGADLLGVAGGDGTQALVAGVAADAGLPFLVISAGTRNHFALDLGLDRDDPSTCLDALTDGVEVHVDLGRIAGRTFVNNASFGAYAAIVQRPEYRDAKAGTTLELLPDLLIGHQGPRLRVQAGDTALDGPQAVLVSNNPYGTTDDVAGMGRRFRMDGGVLGLLAVHVRGAADAAALMFGGRPGTLTRRISTEVVIDADAPDLPVGIDGEAVVLPTPVHCTVVPAALRVRVPRHRPGVPSPPPELDWTRLRRLAFATGRPPQASAALADA</sequence>
<dbReference type="EMBL" id="BOMV01000089">
    <property type="protein sequence ID" value="GIF00675.1"/>
    <property type="molecule type" value="Genomic_DNA"/>
</dbReference>
<keyword evidence="3" id="KW-0812">Transmembrane</keyword>
<evidence type="ECO:0000256" key="1">
    <source>
        <dbReference type="ARBA" id="ARBA00001946"/>
    </source>
</evidence>
<organism evidence="5 6">
    <name type="scientific">Paractinoplanes rishiriensis</name>
    <dbReference type="NCBI Taxonomy" id="1050105"/>
    <lineage>
        <taxon>Bacteria</taxon>
        <taxon>Bacillati</taxon>
        <taxon>Actinomycetota</taxon>
        <taxon>Actinomycetes</taxon>
        <taxon>Micromonosporales</taxon>
        <taxon>Micromonosporaceae</taxon>
        <taxon>Paractinoplanes</taxon>
    </lineage>
</organism>
<evidence type="ECO:0000256" key="2">
    <source>
        <dbReference type="ARBA" id="ARBA00005983"/>
    </source>
</evidence>
<keyword evidence="3" id="KW-0472">Membrane</keyword>
<dbReference type="Proteomes" id="UP000636960">
    <property type="component" value="Unassembled WGS sequence"/>
</dbReference>
<protein>
    <recommendedName>
        <fullName evidence="4">DAGKc domain-containing protein</fullName>
    </recommendedName>
</protein>
<accession>A0A919MZ24</accession>
<dbReference type="Pfam" id="PF00781">
    <property type="entry name" value="DAGK_cat"/>
    <property type="match status" value="1"/>
</dbReference>
<keyword evidence="6" id="KW-1185">Reference proteome</keyword>
<comment type="caution">
    <text evidence="5">The sequence shown here is derived from an EMBL/GenBank/DDBJ whole genome shotgun (WGS) entry which is preliminary data.</text>
</comment>